<protein>
    <submittedName>
        <fullName evidence="1">Uncharacterized protein</fullName>
    </submittedName>
</protein>
<name>A0ABD8B2R9_PAEAM</name>
<dbReference type="GeneID" id="93480213"/>
<evidence type="ECO:0000313" key="1">
    <source>
        <dbReference type="EMBL" id="WWP24112.1"/>
    </source>
</evidence>
<dbReference type="EMBL" id="CP145894">
    <property type="protein sequence ID" value="WWP24112.1"/>
    <property type="molecule type" value="Genomic_DNA"/>
</dbReference>
<dbReference type="Proteomes" id="UP001364764">
    <property type="component" value="Plasmid pY5S7-2"/>
</dbReference>
<proteinExistence type="predicted"/>
<accession>A0ABD8B2R9</accession>
<keyword evidence="1" id="KW-0614">Plasmid</keyword>
<dbReference type="AlphaFoldDB" id="A0ABD8B2R9"/>
<sequence>MSKMGFGMWHDGGNPSCYVAPKKDYDSSDEFELECERESDGFYEIGPAYERHARWFPVAPEGIDIDDGCYSFCSPGRGAFPVWVVDVKEKSVSALETTRMSSEEGAL</sequence>
<evidence type="ECO:0000313" key="2">
    <source>
        <dbReference type="Proteomes" id="UP001364764"/>
    </source>
</evidence>
<geneLocation type="plasmid" evidence="1 2">
    <name>pY5S7-2</name>
</geneLocation>
<dbReference type="RefSeq" id="WP_338709201.1">
    <property type="nucleotide sequence ID" value="NZ_CP145894.1"/>
</dbReference>
<gene>
    <name evidence="1" type="ORF">V6668_32070</name>
</gene>
<reference evidence="1 2" key="1">
    <citation type="submission" date="2024-02" db="EMBL/GenBank/DDBJ databases">
        <title>Complete sequences of two Paenibacillus sp. strains and one Lysinibacillus strain isolated from the environment on STAA medium highlight biotechnological potential.</title>
        <authorList>
            <person name="Attere S.A."/>
            <person name="Piche L.C."/>
            <person name="Intertaglia L."/>
            <person name="Lami R."/>
            <person name="Charette S.J."/>
            <person name="Vincent A.T."/>
        </authorList>
    </citation>
    <scope>NUCLEOTIDE SEQUENCE [LARGE SCALE GENOMIC DNA]</scope>
    <source>
        <strain evidence="1 2">Y5S-7</strain>
        <plasmid evidence="1 2">pY5S7-2</plasmid>
    </source>
</reference>
<organism evidence="1 2">
    <name type="scientific">Paenibacillus amylolyticus</name>
    <dbReference type="NCBI Taxonomy" id="1451"/>
    <lineage>
        <taxon>Bacteria</taxon>
        <taxon>Bacillati</taxon>
        <taxon>Bacillota</taxon>
        <taxon>Bacilli</taxon>
        <taxon>Bacillales</taxon>
        <taxon>Paenibacillaceae</taxon>
        <taxon>Paenibacillus</taxon>
    </lineage>
</organism>